<evidence type="ECO:0000313" key="1">
    <source>
        <dbReference type="EMBL" id="VDL94119.1"/>
    </source>
</evidence>
<dbReference type="WBParaSite" id="SSLN_0000802901-mRNA-1">
    <property type="protein sequence ID" value="SSLN_0000802901-mRNA-1"/>
    <property type="gene ID" value="SSLN_0000802901"/>
</dbReference>
<dbReference type="OrthoDB" id="278163at2759"/>
<keyword evidence="2" id="KW-1185">Reference proteome</keyword>
<protein>
    <submittedName>
        <fullName evidence="3">Protein arginine N-methyltransferase 5</fullName>
    </submittedName>
</protein>
<reference evidence="3" key="1">
    <citation type="submission" date="2016-06" db="UniProtKB">
        <authorList>
            <consortium name="WormBaseParasite"/>
        </authorList>
    </citation>
    <scope>IDENTIFICATION</scope>
</reference>
<dbReference type="AlphaFoldDB" id="A0A183SU36"/>
<dbReference type="Proteomes" id="UP000275846">
    <property type="component" value="Unassembled WGS sequence"/>
</dbReference>
<sequence length="161" mass="17906">MGALTGLLYAMGNLEFTDSQRQASLAVHPCVILPECPYGFPAHFSDSVKLARTIAGPNPHETLFLDLDAAVHFPLVLRFSCTSPSVFSFQYLCAEYPPIKDLVSHIMGSTFYEDFEKNTDSFFLRMSPLQADLLVSNKVKLTAVVTSTFAQNPLNLPDRWL</sequence>
<dbReference type="EMBL" id="UYSU01034280">
    <property type="protein sequence ID" value="VDL94119.1"/>
    <property type="molecule type" value="Genomic_DNA"/>
</dbReference>
<reference evidence="1 2" key="2">
    <citation type="submission" date="2018-11" db="EMBL/GenBank/DDBJ databases">
        <authorList>
            <consortium name="Pathogen Informatics"/>
        </authorList>
    </citation>
    <scope>NUCLEOTIDE SEQUENCE [LARGE SCALE GENOMIC DNA]</scope>
    <source>
        <strain evidence="1 2">NST_G2</strain>
    </source>
</reference>
<name>A0A183SU36_SCHSO</name>
<evidence type="ECO:0000313" key="2">
    <source>
        <dbReference type="Proteomes" id="UP000275846"/>
    </source>
</evidence>
<accession>A0A183SU36</accession>
<evidence type="ECO:0000313" key="3">
    <source>
        <dbReference type="WBParaSite" id="SSLN_0000802901-mRNA-1"/>
    </source>
</evidence>
<organism evidence="3">
    <name type="scientific">Schistocephalus solidus</name>
    <name type="common">Tapeworm</name>
    <dbReference type="NCBI Taxonomy" id="70667"/>
    <lineage>
        <taxon>Eukaryota</taxon>
        <taxon>Metazoa</taxon>
        <taxon>Spiralia</taxon>
        <taxon>Lophotrochozoa</taxon>
        <taxon>Platyhelminthes</taxon>
        <taxon>Cestoda</taxon>
        <taxon>Eucestoda</taxon>
        <taxon>Diphyllobothriidea</taxon>
        <taxon>Diphyllobothriidae</taxon>
        <taxon>Schistocephalus</taxon>
    </lineage>
</organism>
<proteinExistence type="predicted"/>
<gene>
    <name evidence="1" type="ORF">SSLN_LOCUS7734</name>
</gene>